<protein>
    <submittedName>
        <fullName evidence="1">Lasso RiPP family leader peptide-containing protein</fullName>
    </submittedName>
</protein>
<dbReference type="EMBL" id="RJUF01000036">
    <property type="protein sequence ID" value="MCP9763707.1"/>
    <property type="molecule type" value="Genomic_DNA"/>
</dbReference>
<dbReference type="AlphaFoldDB" id="A0AAE3H367"/>
<accession>A0AAE3H367</accession>
<keyword evidence="2" id="KW-1185">Reference proteome</keyword>
<evidence type="ECO:0000313" key="2">
    <source>
        <dbReference type="Proteomes" id="UP001204144"/>
    </source>
</evidence>
<proteinExistence type="predicted"/>
<organism evidence="1 2">
    <name type="scientific">Lacihabitans soyangensis</name>
    <dbReference type="NCBI Taxonomy" id="869394"/>
    <lineage>
        <taxon>Bacteria</taxon>
        <taxon>Pseudomonadati</taxon>
        <taxon>Bacteroidota</taxon>
        <taxon>Cytophagia</taxon>
        <taxon>Cytophagales</taxon>
        <taxon>Leadbetterellaceae</taxon>
        <taxon>Lacihabitans</taxon>
    </lineage>
</organism>
<evidence type="ECO:0000313" key="1">
    <source>
        <dbReference type="EMBL" id="MCP9763707.1"/>
    </source>
</evidence>
<dbReference type="NCBIfam" id="NF033521">
    <property type="entry name" value="lasso_leader_L3"/>
    <property type="match status" value="1"/>
</dbReference>
<comment type="caution">
    <text evidence="1">The sequence shown here is derived from an EMBL/GenBank/DDBJ whole genome shotgun (WGS) entry which is preliminary data.</text>
</comment>
<name>A0AAE3H367_9BACT</name>
<sequence length="40" mass="4575">MIKKTKKMKYETPKLKRLGDVKKITLKTGSTTDFGEQGFV</sequence>
<reference evidence="1 2" key="1">
    <citation type="submission" date="2018-11" db="EMBL/GenBank/DDBJ databases">
        <title>Novel bacteria species description.</title>
        <authorList>
            <person name="Han J.-H."/>
        </authorList>
    </citation>
    <scope>NUCLEOTIDE SEQUENCE [LARGE SCALE GENOMIC DNA]</scope>
    <source>
        <strain evidence="1 2">KCTC23259</strain>
    </source>
</reference>
<gene>
    <name evidence="1" type="ORF">EGI31_12145</name>
</gene>
<dbReference type="Proteomes" id="UP001204144">
    <property type="component" value="Unassembled WGS sequence"/>
</dbReference>